<comment type="caution">
    <text evidence="3">Lacks conserved residue(s) required for the propagation of feature annotation.</text>
</comment>
<dbReference type="GO" id="GO:0005874">
    <property type="term" value="C:microtubule"/>
    <property type="evidence" value="ECO:0007669"/>
    <property type="project" value="UniProtKB-KW"/>
</dbReference>
<evidence type="ECO:0000256" key="5">
    <source>
        <dbReference type="SAM" id="MobiDB-lite"/>
    </source>
</evidence>
<dbReference type="InParanoid" id="B3RPA6"/>
<dbReference type="RefSeq" id="XP_002109436.1">
    <property type="nucleotide sequence ID" value="XM_002109400.1"/>
</dbReference>
<dbReference type="CTD" id="6750651"/>
<keyword evidence="4" id="KW-0493">Microtubule</keyword>
<keyword evidence="8" id="KW-1185">Reference proteome</keyword>
<dbReference type="PhylomeDB" id="B3RPA6"/>
<dbReference type="GeneID" id="6750651"/>
<name>B3RPA6_TRIAD</name>
<dbReference type="AlphaFoldDB" id="B3RPA6"/>
<evidence type="ECO:0000256" key="1">
    <source>
        <dbReference type="ARBA" id="ARBA00022741"/>
    </source>
</evidence>
<feature type="region of interest" description="Disordered" evidence="5">
    <location>
        <begin position="1"/>
        <end position="67"/>
    </location>
</feature>
<feature type="domain" description="Kinesin motor" evidence="6">
    <location>
        <begin position="157"/>
        <end position="452"/>
    </location>
</feature>
<dbReference type="PANTHER" id="PTHR47117:SF5">
    <property type="entry name" value="KINESIN-LIKE PROTEIN KIF14"/>
    <property type="match status" value="1"/>
</dbReference>
<evidence type="ECO:0000256" key="2">
    <source>
        <dbReference type="ARBA" id="ARBA00022840"/>
    </source>
</evidence>
<keyword evidence="1 4" id="KW-0547">Nucleotide-binding</keyword>
<dbReference type="InterPro" id="IPR019821">
    <property type="entry name" value="Kinesin_motor_CS"/>
</dbReference>
<gene>
    <name evidence="7" type="ORF">TRIADDRAFT_53465</name>
</gene>
<proteinExistence type="inferred from homology"/>
<evidence type="ECO:0000313" key="8">
    <source>
        <dbReference type="Proteomes" id="UP000009022"/>
    </source>
</evidence>
<dbReference type="InterPro" id="IPR001752">
    <property type="entry name" value="Kinesin_motor_dom"/>
</dbReference>
<dbReference type="KEGG" id="tad:TRIADDRAFT_53465"/>
<organism evidence="7 8">
    <name type="scientific">Trichoplax adhaerens</name>
    <name type="common">Trichoplax reptans</name>
    <dbReference type="NCBI Taxonomy" id="10228"/>
    <lineage>
        <taxon>Eukaryota</taxon>
        <taxon>Metazoa</taxon>
        <taxon>Placozoa</taxon>
        <taxon>Uniplacotomia</taxon>
        <taxon>Trichoplacea</taxon>
        <taxon>Trichoplacidae</taxon>
        <taxon>Trichoplax</taxon>
    </lineage>
</organism>
<evidence type="ECO:0000256" key="3">
    <source>
        <dbReference type="PROSITE-ProRule" id="PRU00283"/>
    </source>
</evidence>
<dbReference type="STRING" id="10228.B3RPA6"/>
<dbReference type="PRINTS" id="PR00380">
    <property type="entry name" value="KINESINHEAVY"/>
</dbReference>
<dbReference type="eggNOG" id="KOG0245">
    <property type="taxonomic scope" value="Eukaryota"/>
</dbReference>
<dbReference type="GO" id="GO:0008017">
    <property type="term" value="F:microtubule binding"/>
    <property type="evidence" value="ECO:0007669"/>
    <property type="project" value="InterPro"/>
</dbReference>
<keyword evidence="2 4" id="KW-0067">ATP-binding</keyword>
<dbReference type="HOGENOM" id="CLU_606001_0_0_1"/>
<reference evidence="7 8" key="1">
    <citation type="journal article" date="2008" name="Nature">
        <title>The Trichoplax genome and the nature of placozoans.</title>
        <authorList>
            <person name="Srivastava M."/>
            <person name="Begovic E."/>
            <person name="Chapman J."/>
            <person name="Putnam N.H."/>
            <person name="Hellsten U."/>
            <person name="Kawashima T."/>
            <person name="Kuo A."/>
            <person name="Mitros T."/>
            <person name="Salamov A."/>
            <person name="Carpenter M.L."/>
            <person name="Signorovitch A.Y."/>
            <person name="Moreno M.A."/>
            <person name="Kamm K."/>
            <person name="Grimwood J."/>
            <person name="Schmutz J."/>
            <person name="Shapiro H."/>
            <person name="Grigoriev I.V."/>
            <person name="Buss L.W."/>
            <person name="Schierwater B."/>
            <person name="Dellaporta S.L."/>
            <person name="Rokhsar D.S."/>
        </authorList>
    </citation>
    <scope>NUCLEOTIDE SEQUENCE [LARGE SCALE GENOMIC DNA]</scope>
    <source>
        <strain evidence="7 8">Grell-BS-1999</strain>
    </source>
</reference>
<evidence type="ECO:0000313" key="7">
    <source>
        <dbReference type="EMBL" id="EDV27602.1"/>
    </source>
</evidence>
<protein>
    <recommendedName>
        <fullName evidence="4">Kinesin-like protein</fullName>
    </recommendedName>
</protein>
<evidence type="ECO:0000259" key="6">
    <source>
        <dbReference type="PROSITE" id="PS50067"/>
    </source>
</evidence>
<keyword evidence="4" id="KW-0505">Motor protein</keyword>
<dbReference type="OrthoDB" id="3176171at2759"/>
<dbReference type="PANTHER" id="PTHR47117">
    <property type="entry name" value="STAR-RELATED LIPID TRANSFER PROTEIN 9"/>
    <property type="match status" value="1"/>
</dbReference>
<dbReference type="SMART" id="SM00129">
    <property type="entry name" value="KISc"/>
    <property type="match status" value="1"/>
</dbReference>
<dbReference type="SUPFAM" id="SSF52540">
    <property type="entry name" value="P-loop containing nucleoside triphosphate hydrolases"/>
    <property type="match status" value="1"/>
</dbReference>
<accession>B3RPA6</accession>
<dbReference type="GO" id="GO:0007018">
    <property type="term" value="P:microtubule-based movement"/>
    <property type="evidence" value="ECO:0007669"/>
    <property type="project" value="InterPro"/>
</dbReference>
<dbReference type="Proteomes" id="UP000009022">
    <property type="component" value="Unassembled WGS sequence"/>
</dbReference>
<dbReference type="InterPro" id="IPR036961">
    <property type="entry name" value="Kinesin_motor_dom_sf"/>
</dbReference>
<dbReference type="PROSITE" id="PS00411">
    <property type="entry name" value="KINESIN_MOTOR_1"/>
    <property type="match status" value="1"/>
</dbReference>
<dbReference type="GO" id="GO:0005524">
    <property type="term" value="F:ATP binding"/>
    <property type="evidence" value="ECO:0007669"/>
    <property type="project" value="UniProtKB-KW"/>
</dbReference>
<dbReference type="GO" id="GO:0003777">
    <property type="term" value="F:microtubule motor activity"/>
    <property type="evidence" value="ECO:0007669"/>
    <property type="project" value="InterPro"/>
</dbReference>
<sequence>METTLEKEIDLQESPAGPRERLKKRISNRSLPHVPAGSNGNQRPATRKLPSAPSPITTAGNDQNPLSGKIRVIPIEAQLKQLEAARRRSLPMTAGNKQEILVQLEARDRAESFKDRMVDPSSSLPYHFQHETYYDVESHQKGTQTLIIDAFDEVRVPWTIVARFKPTSPGDKDQNIDIGQNRITYRATSGEIYESNVDRVIKATDKDNKHDELYKMIGQPIVNLAFKGYNTCLFAYGPIGSGRSYCITGNDMDEGLIPRICDELFDKVAEYGEDNASIEFGFYEIFNEKIYDILALNEHTKALSILEDPQTGPYIDNLSMFIVKCKEDIIDWLEYGQKFRAIYSNGINRRSRRAHVVFTLVLKVFETTLDGIEEVATTAKVSRLNIVDLAGSELGFQNSDIDNCSISQSIQSFKAIIRQLSMEETDENKAERAYKDCDLTRYNEIFKVYKTV</sequence>
<dbReference type="PROSITE" id="PS50067">
    <property type="entry name" value="KINESIN_MOTOR_2"/>
    <property type="match status" value="1"/>
</dbReference>
<feature type="compositionally biased region" description="Basic and acidic residues" evidence="5">
    <location>
        <begin position="1"/>
        <end position="10"/>
    </location>
</feature>
<dbReference type="Pfam" id="PF00225">
    <property type="entry name" value="Kinesin"/>
    <property type="match status" value="1"/>
</dbReference>
<dbReference type="Gene3D" id="3.40.850.10">
    <property type="entry name" value="Kinesin motor domain"/>
    <property type="match status" value="1"/>
</dbReference>
<feature type="compositionally biased region" description="Polar residues" evidence="5">
    <location>
        <begin position="54"/>
        <end position="66"/>
    </location>
</feature>
<evidence type="ECO:0000256" key="4">
    <source>
        <dbReference type="RuleBase" id="RU000394"/>
    </source>
</evidence>
<dbReference type="InterPro" id="IPR027417">
    <property type="entry name" value="P-loop_NTPase"/>
</dbReference>
<dbReference type="EMBL" id="DS985242">
    <property type="protein sequence ID" value="EDV27602.1"/>
    <property type="molecule type" value="Genomic_DNA"/>
</dbReference>
<comment type="similarity">
    <text evidence="3 4">Belongs to the TRAFAC class myosin-kinesin ATPase superfamily. Kinesin family.</text>
</comment>